<dbReference type="Gene3D" id="2.40.30.10">
    <property type="entry name" value="Translation factors"/>
    <property type="match status" value="1"/>
</dbReference>
<protein>
    <recommendedName>
        <fullName evidence="2">Translation elongation factor-like protein</fullName>
    </recommendedName>
</protein>
<comment type="caution">
    <text evidence="1">The sequence shown here is derived from an EMBL/GenBank/DDBJ whole genome shotgun (WGS) entry which is preliminary data.</text>
</comment>
<name>A0A0F9EZF5_9ZZZZ</name>
<gene>
    <name evidence="1" type="ORF">LCGC14_2014180</name>
</gene>
<evidence type="ECO:0000313" key="1">
    <source>
        <dbReference type="EMBL" id="KKL79503.1"/>
    </source>
</evidence>
<organism evidence="1">
    <name type="scientific">marine sediment metagenome</name>
    <dbReference type="NCBI Taxonomy" id="412755"/>
    <lineage>
        <taxon>unclassified sequences</taxon>
        <taxon>metagenomes</taxon>
        <taxon>ecological metagenomes</taxon>
    </lineage>
</organism>
<sequence length="81" mass="9034">MKQIGKVTHYFDKISVAVIELSGVLKAGDTISFQRGGEELFQQEINSMQIDHEAVKKAKKGDDVAIKVDEKVREGVEVFKV</sequence>
<evidence type="ECO:0008006" key="2">
    <source>
        <dbReference type="Google" id="ProtNLM"/>
    </source>
</evidence>
<dbReference type="InterPro" id="IPR009000">
    <property type="entry name" value="Transl_B-barrel_sf"/>
</dbReference>
<dbReference type="AlphaFoldDB" id="A0A0F9EZF5"/>
<reference evidence="1" key="1">
    <citation type="journal article" date="2015" name="Nature">
        <title>Complex archaea that bridge the gap between prokaryotes and eukaryotes.</title>
        <authorList>
            <person name="Spang A."/>
            <person name="Saw J.H."/>
            <person name="Jorgensen S.L."/>
            <person name="Zaremba-Niedzwiedzka K."/>
            <person name="Martijn J."/>
            <person name="Lind A.E."/>
            <person name="van Eijk R."/>
            <person name="Schleper C."/>
            <person name="Guy L."/>
            <person name="Ettema T.J."/>
        </authorList>
    </citation>
    <scope>NUCLEOTIDE SEQUENCE</scope>
</reference>
<accession>A0A0F9EZF5</accession>
<dbReference type="EMBL" id="LAZR01023150">
    <property type="protein sequence ID" value="KKL79503.1"/>
    <property type="molecule type" value="Genomic_DNA"/>
</dbReference>
<dbReference type="SUPFAM" id="SSF50447">
    <property type="entry name" value="Translation proteins"/>
    <property type="match status" value="1"/>
</dbReference>
<proteinExistence type="predicted"/>